<name>A0ACB7PD47_9PEZI</name>
<organism evidence="1 2">
    <name type="scientific">Chaetomium tenue</name>
    <dbReference type="NCBI Taxonomy" id="1854479"/>
    <lineage>
        <taxon>Eukaryota</taxon>
        <taxon>Fungi</taxon>
        <taxon>Dikarya</taxon>
        <taxon>Ascomycota</taxon>
        <taxon>Pezizomycotina</taxon>
        <taxon>Sordariomycetes</taxon>
        <taxon>Sordariomycetidae</taxon>
        <taxon>Sordariales</taxon>
        <taxon>Chaetomiaceae</taxon>
        <taxon>Chaetomium</taxon>
    </lineage>
</organism>
<evidence type="ECO:0000313" key="1">
    <source>
        <dbReference type="EMBL" id="KAH6635920.1"/>
    </source>
</evidence>
<dbReference type="Proteomes" id="UP000724584">
    <property type="component" value="Unassembled WGS sequence"/>
</dbReference>
<dbReference type="EMBL" id="JAGIZQ010000003">
    <property type="protein sequence ID" value="KAH6635920.1"/>
    <property type="molecule type" value="Genomic_DNA"/>
</dbReference>
<protein>
    <submittedName>
        <fullName evidence="1">Histone-lysine N-methyltransferase SET9</fullName>
    </submittedName>
</protein>
<sequence length="734" mass="80574">MPRTPTSAIKKQPLTFAQLAAYDDILTDALIDHVYYWTAIPKNRPLYHPSRGVREEEITKIIQTHLIVDPDLAAAEEKLLATDGLRKFHNALRTSKEKDDFKAHLRRYIAIYLPDCPFEVNATNRFTIDSYEASITARRPIRRNEAIKYLAGTQVTVTPEEEAQLALRKKDFSLVVSSRSKLTSLFMGPARFANHDCAANARLVTRGAAGIEIFACRDIGLGEEITVTYSESYFGENNCDCLCQTCEDNVANGWKPKDGTVPVHRSIEENVLGDDQGYSLRRRRRERSVSVAGSSTSSVTPDIRPRIFKTAKNRAMASDRASTTDSDGVDVFAMAVAAPKRNFDTTALSSPPLTPAKRQKPNDYDIAPLPLGLEVSRGSSTSGPVDSLIAAEDGKSTVTQATTPDFEQPEPLLMREKPLLSPEVSPMKEGATLAGALNGEHDAPAEASAPLSVLPTTEIDPPEETLYTTAIAPSLLPSPECSMTANDLPEHITPVSEAPPLTQEGESVARQDSQATILEESLAVPNSAPPRIEEAENNAQQGAETLMLGAPKLAAEPSNEVGPVTSTTSTKKKTRRVSEKPAPEPVRKQRVPGDYTLTPLLLSQPETAWIHCTNCNTAFVQNDAYYTRANCSRCERHSKLYGYVWPKTAPAGKNDREERVLDHRLINRFLHPDDEAIIRGRKPWRERLGQSSSSLAPSEERGRQRESGTPQGGPGDNYRRSGRARRASAKAMGQ</sequence>
<reference evidence="1 2" key="1">
    <citation type="journal article" date="2021" name="Nat. Commun.">
        <title>Genetic determinants of endophytism in the Arabidopsis root mycobiome.</title>
        <authorList>
            <person name="Mesny F."/>
            <person name="Miyauchi S."/>
            <person name="Thiergart T."/>
            <person name="Pickel B."/>
            <person name="Atanasova L."/>
            <person name="Karlsson M."/>
            <person name="Huettel B."/>
            <person name="Barry K.W."/>
            <person name="Haridas S."/>
            <person name="Chen C."/>
            <person name="Bauer D."/>
            <person name="Andreopoulos W."/>
            <person name="Pangilinan J."/>
            <person name="LaButti K."/>
            <person name="Riley R."/>
            <person name="Lipzen A."/>
            <person name="Clum A."/>
            <person name="Drula E."/>
            <person name="Henrissat B."/>
            <person name="Kohler A."/>
            <person name="Grigoriev I.V."/>
            <person name="Martin F.M."/>
            <person name="Hacquard S."/>
        </authorList>
    </citation>
    <scope>NUCLEOTIDE SEQUENCE [LARGE SCALE GENOMIC DNA]</scope>
    <source>
        <strain evidence="1 2">MPI-SDFR-AT-0079</strain>
    </source>
</reference>
<evidence type="ECO:0000313" key="2">
    <source>
        <dbReference type="Proteomes" id="UP000724584"/>
    </source>
</evidence>
<accession>A0ACB7PD47</accession>
<comment type="caution">
    <text evidence="1">The sequence shown here is derived from an EMBL/GenBank/DDBJ whole genome shotgun (WGS) entry which is preliminary data.</text>
</comment>
<proteinExistence type="predicted"/>
<keyword evidence="2" id="KW-1185">Reference proteome</keyword>
<gene>
    <name evidence="1" type="ORF">F5144DRAFT_591234</name>
</gene>